<dbReference type="EMBL" id="LN877953">
    <property type="protein sequence ID" value="CUV07368.1"/>
    <property type="molecule type" value="Genomic_DNA"/>
</dbReference>
<evidence type="ECO:0000256" key="1">
    <source>
        <dbReference type="SAM" id="Coils"/>
    </source>
</evidence>
<dbReference type="Proteomes" id="UP000199752">
    <property type="component" value="Chromosome 7"/>
</dbReference>
<organism evidence="3">
    <name type="scientific">Cryptosporidium hominis</name>
    <dbReference type="NCBI Taxonomy" id="237895"/>
    <lineage>
        <taxon>Eukaryota</taxon>
        <taxon>Sar</taxon>
        <taxon>Alveolata</taxon>
        <taxon>Apicomplexa</taxon>
        <taxon>Conoidasida</taxon>
        <taxon>Coccidia</taxon>
        <taxon>Eucoccidiorida</taxon>
        <taxon>Eimeriorina</taxon>
        <taxon>Cryptosporidiidae</taxon>
        <taxon>Cryptosporidium</taxon>
    </lineage>
</organism>
<name>A0A0S4TIZ2_CRYHO</name>
<accession>A0A0S4TIZ2</accession>
<dbReference type="VEuPathDB" id="CryptoDB:Chro.70425"/>
<protein>
    <submittedName>
        <fullName evidence="3">Uncharacterized protein</fullName>
    </submittedName>
</protein>
<feature type="signal peptide" evidence="2">
    <location>
        <begin position="1"/>
        <end position="33"/>
    </location>
</feature>
<keyword evidence="1" id="KW-0175">Coiled coil</keyword>
<dbReference type="VEuPathDB" id="CryptoDB:CHUDEA7_3810"/>
<feature type="chain" id="PRO_5006627762" evidence="2">
    <location>
        <begin position="34"/>
        <end position="1715"/>
    </location>
</feature>
<proteinExistence type="predicted"/>
<reference evidence="3" key="1">
    <citation type="submission" date="2015-08" db="EMBL/GenBank/DDBJ databases">
        <authorList>
            <person name="Babu N.S."/>
            <person name="Beckwith C.J."/>
            <person name="Beseler K.G."/>
            <person name="Brison A."/>
            <person name="Carone J.V."/>
            <person name="Caskin T.P."/>
            <person name="Diamond M."/>
            <person name="Durham M.E."/>
            <person name="Foxe J.M."/>
            <person name="Go M."/>
            <person name="Henderson B.A."/>
            <person name="Jones I.B."/>
            <person name="McGettigan J.A."/>
            <person name="Micheletti S.J."/>
            <person name="Nasrallah M.E."/>
            <person name="Ortiz D."/>
            <person name="Piller C.R."/>
            <person name="Privatt S.R."/>
            <person name="Schneider S.L."/>
            <person name="Sharp S."/>
            <person name="Smith T.C."/>
            <person name="Stanton J.D."/>
            <person name="Ullery H.E."/>
            <person name="Wilson R.J."/>
            <person name="Serrano M.G."/>
            <person name="Buck G."/>
            <person name="Lee V."/>
            <person name="Wang Y."/>
            <person name="Carvalho R."/>
            <person name="Voegtly L."/>
            <person name="Shi R."/>
            <person name="Duckworth R."/>
            <person name="Johnson A."/>
            <person name="Loviza R."/>
            <person name="Walstead R."/>
            <person name="Shah Z."/>
            <person name="Kiflezghi M."/>
            <person name="Wade K."/>
            <person name="Ball S.L."/>
            <person name="Bradley K.W."/>
            <person name="Asai D.J."/>
            <person name="Bowman C.A."/>
            <person name="Russell D.A."/>
            <person name="Pope W.H."/>
            <person name="Jacobs-Sera D."/>
            <person name="Hendrix R.W."/>
            <person name="Hatfull G.F."/>
        </authorList>
    </citation>
    <scope>NUCLEOTIDE SEQUENCE [LARGE SCALE GENOMIC DNA]</scope>
</reference>
<evidence type="ECO:0000256" key="2">
    <source>
        <dbReference type="SAM" id="SignalP"/>
    </source>
</evidence>
<dbReference type="VEuPathDB" id="CryptoDB:ChTU502y2012_407g1865"/>
<dbReference type="VEuPathDB" id="CryptoDB:GY17_00003101"/>
<keyword evidence="2" id="KW-0732">Signal</keyword>
<sequence length="1715" mass="197395">MVYINKEREKRSLSRCLLLIILLVILEILCANGEGRISSEEYPSGLDKNKQDEHLVNELIDTTSDLKFKQILIEKTCGEKGTNYTKDGLKFIKKNLEEFSSNEYYRLKSLKKLPKIYSGKNEKLMLRSFKGGEILGSPLRLRSRVLKDEFSIPVIEDDFAIFSDELDSSINIIYPRVMNEIRYTVLLCGGGLVTMLPIVRYMKLLNSYGEYMSNDRIILQGIGIYEREKAESRRRSANIEAKYLSTLPYSDEIYTGQSIKRGGIIVGISDSIKEEQDLMKSILSKQNLDDGYQGAVLGLNIRAKEELFEKNRENAMSDAQGHFVYSSVFDFDSPNALFTMFNENLSPFKNTNMEFMASNSRNKIPHQITRAESIKNTTINRIKSNLMGLDNNSNEYSSEGSIETGAIELDKKKGETVLPYDDPVNPESIIIGKRIRPNDQISTGSAEYQARLIPESKLAASELEPIKGFPTNDKVDKVIVEIISELENQNYINNLTNLKTSKTYTEAYRRFPAYVSQKKIIPVHDQAYIFWESLRFSNSIMDKKHGVNVSNFPEKANIPSDKILPNKIPVTNKEITRSCYRLIRYFQKSGVPFIFRAASKIQGSKNYNVNFVDPAKSEYNQEYKLYAKILCNQLLPEIFVYTFHNVFELLISKREQKYFNELDEKRLELEVQQKEADALKKIRESVISRAHITPYIVEKPFERYFNAWRRSFGYNGFIVYPRIKTSVLEKMYNIAKFGPQIIEKKKKNATPDEVRSSISKALIRIIDEYFANLNTLDLFLNRVQVEEFINGTFSNLFSIAISELIKKMPIAPEMDIKSHGNSFQIKELFVSCTDYIKAILNFNKNINKISDNLGLEDNLSKSGSKNSNLKSTTDFSLGIKLLESGYESACMFVSNLLKPNIIEYSLAMGSNGAITKLAERIKSSFIHQSLTDGSSKIPLELGLKMFENSYIDVYKRVCEQHGILYFIPANEKQYFDSFPMFNEMSKRSRVELASDTINFLEIENIFLTVFESIVKPRDKGKKLELFNENIMAEFILEILIEKNVNVPSEVKSLPPFPVSHKYPWSPFFNKGLNQWCVNMINSLVDQRLLSSANDNKVFDRSNIGAIIKSTCTEDIFLKIRNNIEYEADEILRRNFAYHLATSFVYWHYYISLPKWVFYENWEGIYSSNAVITLSEEPEISLVTFILFKCIADLEHLGNTLNAREMAIIKKELLDSNNDLTRNKANKAKLNLWNNTSAKSVDGGRVSLAYFLFPNVISRDILAKVTPEDVLAFTGPHDIFWVGADEKEFLPMCLNSIEKLNEYLNFKNLNSKEEINIWISNDTNSRELFCRDIAGRFFYPRLFTNSDSDLSNEVNPKQIFSIEKLKLKRSQWLAIQEAIRRKTEKEQKESVAHKGEGENQLISMNIYSSFVLDFQESDELTNPGSFMKNCIAVFDTAMMLPEGSPYKLKILNKPNETIRDICDESMKLFYSSAVPMSWDEQQSQFNPIPLDDKYTVSRIALAQHEVILEQINEQNELGDYSIRSSERFNNLFSSLIVNIGVSDSISKFMDICSEYIWECIKRKLLFLGNGYDISNSNDLIENICKKSSYRYFISNVSIKTEEIVLQVKSGKEISEWQRIRYKTEQWKMLQRVFDSFANRFPGGYEAVISKTFRLPKYMQLANFNTSEDIFTIGEDCKRAMSYLINLHSCASNFVVIFGKVTEFCDNVSQAFKQSNS</sequence>
<feature type="coiled-coil region" evidence="1">
    <location>
        <begin position="655"/>
        <end position="682"/>
    </location>
</feature>
<gene>
    <name evidence="3" type="ORF">CHUDEA7_3810</name>
</gene>
<evidence type="ECO:0000313" key="3">
    <source>
        <dbReference type="EMBL" id="CUV07368.1"/>
    </source>
</evidence>